<dbReference type="InterPro" id="IPR001343">
    <property type="entry name" value="Hemolysn_Ca-bd"/>
</dbReference>
<dbReference type="PANTHER" id="PTHR38340">
    <property type="entry name" value="S-LAYER PROTEIN"/>
    <property type="match status" value="1"/>
</dbReference>
<evidence type="ECO:0000313" key="5">
    <source>
        <dbReference type="Proteomes" id="UP000269154"/>
    </source>
</evidence>
<evidence type="ECO:0000256" key="1">
    <source>
        <dbReference type="ARBA" id="ARBA00004613"/>
    </source>
</evidence>
<dbReference type="SUPFAM" id="SSF51120">
    <property type="entry name" value="beta-Roll"/>
    <property type="match status" value="1"/>
</dbReference>
<gene>
    <name evidence="4" type="ORF">D5R40_11315</name>
</gene>
<dbReference type="AlphaFoldDB" id="A0A3N6PVF2"/>
<keyword evidence="2" id="KW-0964">Secreted</keyword>
<dbReference type="InterPro" id="IPR050557">
    <property type="entry name" value="RTX_toxin/Mannuronan_C5-epim"/>
</dbReference>
<feature type="region of interest" description="Disordered" evidence="3">
    <location>
        <begin position="1"/>
        <end position="20"/>
    </location>
</feature>
<dbReference type="InterPro" id="IPR011049">
    <property type="entry name" value="Serralysin-like_metalloprot_C"/>
</dbReference>
<dbReference type="PRINTS" id="PR00313">
    <property type="entry name" value="CABNDNGRPT"/>
</dbReference>
<dbReference type="GO" id="GO:0005576">
    <property type="term" value="C:extracellular region"/>
    <property type="evidence" value="ECO:0007669"/>
    <property type="project" value="UniProtKB-SubCell"/>
</dbReference>
<comment type="caution">
    <text evidence="4">The sequence shown here is derived from an EMBL/GenBank/DDBJ whole genome shotgun (WGS) entry which is preliminary data.</text>
</comment>
<proteinExistence type="predicted"/>
<evidence type="ECO:0000256" key="2">
    <source>
        <dbReference type="ARBA" id="ARBA00022525"/>
    </source>
</evidence>
<accession>A0A3N6PVF2</accession>
<dbReference type="PROSITE" id="PS00330">
    <property type="entry name" value="HEMOLYSIN_CALCIUM"/>
    <property type="match status" value="2"/>
</dbReference>
<dbReference type="InterPro" id="IPR018511">
    <property type="entry name" value="Hemolysin-typ_Ca-bd_CS"/>
</dbReference>
<dbReference type="PANTHER" id="PTHR38340:SF1">
    <property type="entry name" value="S-LAYER PROTEIN"/>
    <property type="match status" value="1"/>
</dbReference>
<evidence type="ECO:0008006" key="6">
    <source>
        <dbReference type="Google" id="ProtNLM"/>
    </source>
</evidence>
<reference evidence="4 5" key="1">
    <citation type="journal article" date="2018" name="ACS Chem. Biol.">
        <title>Ketoreductase domain dysfunction expands chemodiversity: malyngamide biosynthesis in the cyanobacterium Okeania hirsuta.</title>
        <authorList>
            <person name="Moss N.A."/>
            <person name="Leao T."/>
            <person name="Rankin M."/>
            <person name="McCullough T.M."/>
            <person name="Qu P."/>
            <person name="Korobeynikov A."/>
            <person name="Smith J.L."/>
            <person name="Gerwick L."/>
            <person name="Gerwick W.H."/>
        </authorList>
    </citation>
    <scope>NUCLEOTIDE SEQUENCE [LARGE SCALE GENOMIC DNA]</scope>
    <source>
        <strain evidence="4 5">PAB10Feb10-1</strain>
    </source>
</reference>
<protein>
    <recommendedName>
        <fullName evidence="6">Calcium-binding protein</fullName>
    </recommendedName>
</protein>
<dbReference type="Proteomes" id="UP000269154">
    <property type="component" value="Unassembled WGS sequence"/>
</dbReference>
<keyword evidence="5" id="KW-1185">Reference proteome</keyword>
<comment type="subcellular location">
    <subcellularLocation>
        <location evidence="1">Secreted</location>
    </subcellularLocation>
</comment>
<name>A0A3N6PVF2_9CYAN</name>
<evidence type="ECO:0000256" key="3">
    <source>
        <dbReference type="SAM" id="MobiDB-lite"/>
    </source>
</evidence>
<dbReference type="Pfam" id="PF00353">
    <property type="entry name" value="HemolysinCabind"/>
    <property type="match status" value="2"/>
</dbReference>
<dbReference type="GO" id="GO:0005509">
    <property type="term" value="F:calcium ion binding"/>
    <property type="evidence" value="ECO:0007669"/>
    <property type="project" value="InterPro"/>
</dbReference>
<sequence>MLHPGFIGSVREGDDAPGNILQARPDADFTTEDNGVGNEIARISVLQNTIDTSGENLLNGSDTEDFLSGLGGDDTLNGLGGRDWLVGGRGNDLLRGGEGDDILAGRIGNDRMLGGNGDDILNGGQGRDRINGGAGNDTLTGGASIDRFIFNTNSTFSANDVGVDTITDFNQGQDLILLDKTTFAALQSDAGAGFSISSEFDVVESDEAAATSSALIVHSTEAGNLFYNPNGAAEGFGNGAQFANVLPALTADDFVLRA</sequence>
<organism evidence="4 5">
    <name type="scientific">Okeania hirsuta</name>
    <dbReference type="NCBI Taxonomy" id="1458930"/>
    <lineage>
        <taxon>Bacteria</taxon>
        <taxon>Bacillati</taxon>
        <taxon>Cyanobacteriota</taxon>
        <taxon>Cyanophyceae</taxon>
        <taxon>Oscillatoriophycideae</taxon>
        <taxon>Oscillatoriales</taxon>
        <taxon>Microcoleaceae</taxon>
        <taxon>Okeania</taxon>
    </lineage>
</organism>
<dbReference type="EMBL" id="RCBY01000050">
    <property type="protein sequence ID" value="RQH44779.1"/>
    <property type="molecule type" value="Genomic_DNA"/>
</dbReference>
<dbReference type="Gene3D" id="2.150.10.10">
    <property type="entry name" value="Serralysin-like metalloprotease, C-terminal"/>
    <property type="match status" value="2"/>
</dbReference>
<evidence type="ECO:0000313" key="4">
    <source>
        <dbReference type="EMBL" id="RQH44779.1"/>
    </source>
</evidence>
<dbReference type="OrthoDB" id="464509at2"/>